<organism evidence="2 3">
    <name type="scientific">Musa balbisiana</name>
    <name type="common">Banana</name>
    <dbReference type="NCBI Taxonomy" id="52838"/>
    <lineage>
        <taxon>Eukaryota</taxon>
        <taxon>Viridiplantae</taxon>
        <taxon>Streptophyta</taxon>
        <taxon>Embryophyta</taxon>
        <taxon>Tracheophyta</taxon>
        <taxon>Spermatophyta</taxon>
        <taxon>Magnoliopsida</taxon>
        <taxon>Liliopsida</taxon>
        <taxon>Zingiberales</taxon>
        <taxon>Musaceae</taxon>
        <taxon>Musa</taxon>
    </lineage>
</organism>
<gene>
    <name evidence="2" type="ORF">C4D60_Mb05t31110</name>
</gene>
<evidence type="ECO:0000313" key="3">
    <source>
        <dbReference type="Proteomes" id="UP000317650"/>
    </source>
</evidence>
<dbReference type="AlphaFoldDB" id="A0A4S8K059"/>
<keyword evidence="3" id="KW-1185">Reference proteome</keyword>
<evidence type="ECO:0000256" key="1">
    <source>
        <dbReference type="SAM" id="MobiDB-lite"/>
    </source>
</evidence>
<protein>
    <submittedName>
        <fullName evidence="2">Uncharacterized protein</fullName>
    </submittedName>
</protein>
<proteinExistence type="predicted"/>
<name>A0A4S8K059_MUSBA</name>
<comment type="caution">
    <text evidence="2">The sequence shown here is derived from an EMBL/GenBank/DDBJ whole genome shotgun (WGS) entry which is preliminary data.</text>
</comment>
<reference evidence="2 3" key="1">
    <citation type="journal article" date="2019" name="Nat. Plants">
        <title>Genome sequencing of Musa balbisiana reveals subgenome evolution and function divergence in polyploid bananas.</title>
        <authorList>
            <person name="Yao X."/>
        </authorList>
    </citation>
    <scope>NUCLEOTIDE SEQUENCE [LARGE SCALE GENOMIC DNA]</scope>
    <source>
        <strain evidence="3">cv. DH-PKW</strain>
        <tissue evidence="2">Leaves</tissue>
    </source>
</reference>
<feature type="region of interest" description="Disordered" evidence="1">
    <location>
        <begin position="1"/>
        <end position="22"/>
    </location>
</feature>
<dbReference type="Proteomes" id="UP000317650">
    <property type="component" value="Chromosome 5"/>
</dbReference>
<evidence type="ECO:0000313" key="2">
    <source>
        <dbReference type="EMBL" id="THU68046.1"/>
    </source>
</evidence>
<dbReference type="EMBL" id="PYDT01000003">
    <property type="protein sequence ID" value="THU68046.1"/>
    <property type="molecule type" value="Genomic_DNA"/>
</dbReference>
<accession>A0A4S8K059</accession>
<sequence>MADTVRRSLESYSSRSDLSRRARTSCKIKLTIPKRFDNHWKASSNMNWTKCRFSKSEEFNIQKQADLVYNHSSYISHHPSLSNLEVERQPIARAASSVALGHILRLT</sequence>